<gene>
    <name evidence="1" type="ORF">ABS767_17165</name>
</gene>
<dbReference type="EMBL" id="JBELQC010000003">
    <property type="protein sequence ID" value="MFL9842704.1"/>
    <property type="molecule type" value="Genomic_DNA"/>
</dbReference>
<comment type="caution">
    <text evidence="1">The sequence shown here is derived from an EMBL/GenBank/DDBJ whole genome shotgun (WGS) entry which is preliminary data.</text>
</comment>
<evidence type="ECO:0000313" key="1">
    <source>
        <dbReference type="EMBL" id="MFL9842704.1"/>
    </source>
</evidence>
<protein>
    <submittedName>
        <fullName evidence="1">Uncharacterized protein</fullName>
    </submittedName>
</protein>
<sequence length="141" mass="15689">MFSDSYAPATLAWGADPWQDDEMIPTALLLALAIQSPAAEDVSACVRTVRPATGTIGTLENRCDHRIVVFMCVTGPPQRERETYFDCARGQVGSYDIKAQSSARAIFAGARRLHMFACRFPKFLPRDVRYYHGKGLRGTCR</sequence>
<dbReference type="RefSeq" id="WP_408080595.1">
    <property type="nucleotide sequence ID" value="NZ_JBELQC010000003.1"/>
</dbReference>
<dbReference type="Proteomes" id="UP001629244">
    <property type="component" value="Unassembled WGS sequence"/>
</dbReference>
<name>A0ABW8YRN4_9SPHN</name>
<keyword evidence="2" id="KW-1185">Reference proteome</keyword>
<evidence type="ECO:0000313" key="2">
    <source>
        <dbReference type="Proteomes" id="UP001629244"/>
    </source>
</evidence>
<accession>A0ABW8YRN4</accession>
<proteinExistence type="predicted"/>
<organism evidence="1 2">
    <name type="scientific">Sphingomonas plantiphila</name>
    <dbReference type="NCBI Taxonomy" id="3163295"/>
    <lineage>
        <taxon>Bacteria</taxon>
        <taxon>Pseudomonadati</taxon>
        <taxon>Pseudomonadota</taxon>
        <taxon>Alphaproteobacteria</taxon>
        <taxon>Sphingomonadales</taxon>
        <taxon>Sphingomonadaceae</taxon>
        <taxon>Sphingomonas</taxon>
    </lineage>
</organism>
<reference evidence="1 2" key="1">
    <citation type="submission" date="2024-06" db="EMBL/GenBank/DDBJ databases">
        <authorList>
            <person name="Kaempfer P."/>
            <person name="Viver T."/>
        </authorList>
    </citation>
    <scope>NUCLEOTIDE SEQUENCE [LARGE SCALE GENOMIC DNA]</scope>
    <source>
        <strain evidence="1 2">ST-64</strain>
    </source>
</reference>